<feature type="compositionally biased region" description="Basic and acidic residues" evidence="1">
    <location>
        <begin position="49"/>
        <end position="60"/>
    </location>
</feature>
<sequence length="60" mass="6551">MIQLIFPSSSTALGEKLNTENLVGTGSKTVNSYNYQDGQKTQLDANGQVEKKHDSKAVHE</sequence>
<feature type="compositionally biased region" description="Polar residues" evidence="1">
    <location>
        <begin position="23"/>
        <end position="45"/>
    </location>
</feature>
<protein>
    <submittedName>
        <fullName evidence="2">Uncharacterized protein</fullName>
    </submittedName>
</protein>
<proteinExistence type="predicted"/>
<reference evidence="3" key="2">
    <citation type="journal article" date="2016" name="Sci. Rep.">
        <title>Dictyocaulus viviparus genome, variome and transcriptome elucidate lungworm biology and support future intervention.</title>
        <authorList>
            <person name="McNulty S.N."/>
            <person name="Strube C."/>
            <person name="Rosa B.A."/>
            <person name="Martin J.C."/>
            <person name="Tyagi R."/>
            <person name="Choi Y.J."/>
            <person name="Wang Q."/>
            <person name="Hallsworth Pepin K."/>
            <person name="Zhang X."/>
            <person name="Ozersky P."/>
            <person name="Wilson R.K."/>
            <person name="Sternberg P.W."/>
            <person name="Gasser R.B."/>
            <person name="Mitreva M."/>
        </authorList>
    </citation>
    <scope>NUCLEOTIDE SEQUENCE [LARGE SCALE GENOMIC DNA]</scope>
    <source>
        <strain evidence="3">HannoverDv2000</strain>
    </source>
</reference>
<dbReference type="Proteomes" id="UP000053766">
    <property type="component" value="Unassembled WGS sequence"/>
</dbReference>
<accession>A0A0D8X655</accession>
<evidence type="ECO:0000313" key="2">
    <source>
        <dbReference type="EMBL" id="KJH40020.1"/>
    </source>
</evidence>
<feature type="region of interest" description="Disordered" evidence="1">
    <location>
        <begin position="23"/>
        <end position="60"/>
    </location>
</feature>
<evidence type="ECO:0000256" key="1">
    <source>
        <dbReference type="SAM" id="MobiDB-lite"/>
    </source>
</evidence>
<evidence type="ECO:0000313" key="3">
    <source>
        <dbReference type="Proteomes" id="UP000053766"/>
    </source>
</evidence>
<name>A0A0D8X655_DICVI</name>
<gene>
    <name evidence="2" type="ORF">DICVIV_14067</name>
</gene>
<keyword evidence="3" id="KW-1185">Reference proteome</keyword>
<dbReference type="AlphaFoldDB" id="A0A0D8X655"/>
<organism evidence="2 3">
    <name type="scientific">Dictyocaulus viviparus</name>
    <name type="common">Bovine lungworm</name>
    <dbReference type="NCBI Taxonomy" id="29172"/>
    <lineage>
        <taxon>Eukaryota</taxon>
        <taxon>Metazoa</taxon>
        <taxon>Ecdysozoa</taxon>
        <taxon>Nematoda</taxon>
        <taxon>Chromadorea</taxon>
        <taxon>Rhabditida</taxon>
        <taxon>Rhabditina</taxon>
        <taxon>Rhabditomorpha</taxon>
        <taxon>Strongyloidea</taxon>
        <taxon>Metastrongylidae</taxon>
        <taxon>Dictyocaulus</taxon>
    </lineage>
</organism>
<dbReference type="EMBL" id="KN718456">
    <property type="protein sequence ID" value="KJH40020.1"/>
    <property type="molecule type" value="Genomic_DNA"/>
</dbReference>
<reference evidence="2 3" key="1">
    <citation type="submission" date="2013-11" db="EMBL/GenBank/DDBJ databases">
        <title>Draft genome of the bovine lungworm Dictyocaulus viviparus.</title>
        <authorList>
            <person name="Mitreva M."/>
        </authorList>
    </citation>
    <scope>NUCLEOTIDE SEQUENCE [LARGE SCALE GENOMIC DNA]</scope>
    <source>
        <strain evidence="2 3">HannoverDv2000</strain>
    </source>
</reference>